<dbReference type="InterPro" id="IPR052971">
    <property type="entry name" value="TRP_calcium_channel"/>
</dbReference>
<evidence type="ECO:0000256" key="1">
    <source>
        <dbReference type="SAM" id="Coils"/>
    </source>
</evidence>
<dbReference type="InterPro" id="IPR056336">
    <property type="entry name" value="YVC1_C"/>
</dbReference>
<accession>A0A433QMP9</accession>
<organism evidence="6 7">
    <name type="scientific">Jimgerdemannia flammicorona</name>
    <dbReference type="NCBI Taxonomy" id="994334"/>
    <lineage>
        <taxon>Eukaryota</taxon>
        <taxon>Fungi</taxon>
        <taxon>Fungi incertae sedis</taxon>
        <taxon>Mucoromycota</taxon>
        <taxon>Mucoromycotina</taxon>
        <taxon>Endogonomycetes</taxon>
        <taxon>Endogonales</taxon>
        <taxon>Endogonaceae</taxon>
        <taxon>Jimgerdemannia</taxon>
    </lineage>
</organism>
<feature type="transmembrane region" description="Helical" evidence="3">
    <location>
        <begin position="433"/>
        <end position="455"/>
    </location>
</feature>
<evidence type="ECO:0000256" key="3">
    <source>
        <dbReference type="SAM" id="Phobius"/>
    </source>
</evidence>
<feature type="transmembrane region" description="Helical" evidence="3">
    <location>
        <begin position="242"/>
        <end position="260"/>
    </location>
</feature>
<keyword evidence="7" id="KW-1185">Reference proteome</keyword>
<gene>
    <name evidence="6" type="ORF">BC938DRAFT_478547</name>
</gene>
<feature type="transmembrane region" description="Helical" evidence="3">
    <location>
        <begin position="266"/>
        <end position="282"/>
    </location>
</feature>
<reference evidence="6 7" key="1">
    <citation type="journal article" date="2018" name="New Phytol.">
        <title>Phylogenomics of Endogonaceae and evolution of mycorrhizas within Mucoromycota.</title>
        <authorList>
            <person name="Chang Y."/>
            <person name="Desiro A."/>
            <person name="Na H."/>
            <person name="Sandor L."/>
            <person name="Lipzen A."/>
            <person name="Clum A."/>
            <person name="Barry K."/>
            <person name="Grigoriev I.V."/>
            <person name="Martin F.M."/>
            <person name="Stajich J.E."/>
            <person name="Smith M.E."/>
            <person name="Bonito G."/>
            <person name="Spatafora J.W."/>
        </authorList>
    </citation>
    <scope>NUCLEOTIDE SEQUENCE [LARGE SCALE GENOMIC DNA]</scope>
    <source>
        <strain evidence="6 7">AD002</strain>
    </source>
</reference>
<sequence length="685" mass="79635">MSRLDTEHSPLIGDTVDLESIPVAALMREIRNHLMENFDTILSFMSLTSPDIDVGLIKPIVHNWRERHNKASVFAFLRVRCYFLQEAARDIGNTKLHETRAEACQIVASRLLRSFKMRELVDVLTYDFSPLQDDAHVEMHDVSESNPDVGRLSALEAAIEGHAKYFVSNSLVQEILNQIWQGNIVFLSSVHHKPRSFTRDFLSVATMTRRPRMVSRRATIHDASEHHFLHFERLRVPKYKSFFEATMFTVFIALYTVVLFNRSKEITVWEVVMELFAVAYMLDEIRQLRGSGPIFYFENIWNMFDFVILVIFACFLVLRLHSLQSEEIRESEYMLAYDLLACNSILLWPRLFSVLDHYQFFGTMLIVIRHMMIDTALFFMILIVFFVGFLHTFYILGEKKHYGEIAWLLLRIFFGSAFLGFEVADEFHPVIGPIVMTLFISISSLILMTVLISIFNQSFSAIICNANEEFLFLYCIKVVEYIRSDKAYEYLPPFNIIHALYLRPLRVILPEPWFNQLNRALMTIIFCPMLLAIYTHERLQNRDGKQEHWQPDQYVIRASRSFIIHPSIGDGPLTNSDNSAPLGHNGRTGNESAAHRTSASQLLTSQMAGHRRSLRFLEPEDHLETRFSRNGGRLDGQDAEIADVGHEVRERAIERKVDALAERCERMEELMRQLLDQLRTERSRQ</sequence>
<feature type="domain" description="YVC1 N-terminal linker helical" evidence="4">
    <location>
        <begin position="26"/>
        <end position="188"/>
    </location>
</feature>
<protein>
    <submittedName>
        <fullName evidence="6">Uncharacterized protein</fullName>
    </submittedName>
</protein>
<evidence type="ECO:0000313" key="7">
    <source>
        <dbReference type="Proteomes" id="UP000274822"/>
    </source>
</evidence>
<dbReference type="PANTHER" id="PTHR35859:SF4">
    <property type="entry name" value="MEMBRANE CHANNEL PROTEIN, PUTATIVE (AFU_ORTHOLOGUE AFUA_6G11300)-RELATED"/>
    <property type="match status" value="1"/>
</dbReference>
<comment type="caution">
    <text evidence="6">The sequence shown here is derived from an EMBL/GenBank/DDBJ whole genome shotgun (WGS) entry which is preliminary data.</text>
</comment>
<evidence type="ECO:0000256" key="2">
    <source>
        <dbReference type="SAM" id="MobiDB-lite"/>
    </source>
</evidence>
<proteinExistence type="predicted"/>
<evidence type="ECO:0000259" key="5">
    <source>
        <dbReference type="Pfam" id="PF23317"/>
    </source>
</evidence>
<feature type="transmembrane region" description="Helical" evidence="3">
    <location>
        <begin position="334"/>
        <end position="355"/>
    </location>
</feature>
<dbReference type="Pfam" id="PF23190">
    <property type="entry name" value="LHD_TRPY1"/>
    <property type="match status" value="1"/>
</dbReference>
<dbReference type="InterPro" id="IPR056337">
    <property type="entry name" value="LHD_YVC1"/>
</dbReference>
<feature type="transmembrane region" description="Helical" evidence="3">
    <location>
        <begin position="402"/>
        <end position="421"/>
    </location>
</feature>
<feature type="domain" description="Calcium channel YVC1-like C-terminal transmembrane" evidence="5">
    <location>
        <begin position="248"/>
        <end position="538"/>
    </location>
</feature>
<dbReference type="PANTHER" id="PTHR35859">
    <property type="entry name" value="NONSELECTIVE CATION CHANNEL PROTEIN"/>
    <property type="match status" value="1"/>
</dbReference>
<evidence type="ECO:0000313" key="6">
    <source>
        <dbReference type="EMBL" id="RUS31054.1"/>
    </source>
</evidence>
<dbReference type="Pfam" id="PF23317">
    <property type="entry name" value="YVC1_C"/>
    <property type="match status" value="1"/>
</dbReference>
<keyword evidence="3" id="KW-0812">Transmembrane</keyword>
<keyword evidence="3" id="KW-0472">Membrane</keyword>
<feature type="compositionally biased region" description="Polar residues" evidence="2">
    <location>
        <begin position="587"/>
        <end position="596"/>
    </location>
</feature>
<keyword evidence="1" id="KW-0175">Coiled coil</keyword>
<keyword evidence="3" id="KW-1133">Transmembrane helix</keyword>
<dbReference type="EMBL" id="RBNJ01003329">
    <property type="protein sequence ID" value="RUS31054.1"/>
    <property type="molecule type" value="Genomic_DNA"/>
</dbReference>
<dbReference type="AlphaFoldDB" id="A0A433QMP9"/>
<feature type="transmembrane region" description="Helical" evidence="3">
    <location>
        <begin position="376"/>
        <end position="396"/>
    </location>
</feature>
<name>A0A433QMP9_9FUNG</name>
<dbReference type="Proteomes" id="UP000274822">
    <property type="component" value="Unassembled WGS sequence"/>
</dbReference>
<evidence type="ECO:0000259" key="4">
    <source>
        <dbReference type="Pfam" id="PF23190"/>
    </source>
</evidence>
<feature type="transmembrane region" description="Helical" evidence="3">
    <location>
        <begin position="303"/>
        <end position="322"/>
    </location>
</feature>
<feature type="coiled-coil region" evidence="1">
    <location>
        <begin position="650"/>
        <end position="684"/>
    </location>
</feature>
<feature type="region of interest" description="Disordered" evidence="2">
    <location>
        <begin position="573"/>
        <end position="596"/>
    </location>
</feature>